<dbReference type="GO" id="GO:0016491">
    <property type="term" value="F:oxidoreductase activity"/>
    <property type="evidence" value="ECO:0007669"/>
    <property type="project" value="UniProtKB-KW"/>
</dbReference>
<organism evidence="4 7">
    <name type="scientific">Aureobasidium pullulans</name>
    <name type="common">Black yeast</name>
    <name type="synonym">Pullularia pullulans</name>
    <dbReference type="NCBI Taxonomy" id="5580"/>
    <lineage>
        <taxon>Eukaryota</taxon>
        <taxon>Fungi</taxon>
        <taxon>Dikarya</taxon>
        <taxon>Ascomycota</taxon>
        <taxon>Pezizomycotina</taxon>
        <taxon>Dothideomycetes</taxon>
        <taxon>Dothideomycetidae</taxon>
        <taxon>Dothideales</taxon>
        <taxon>Saccotheciaceae</taxon>
        <taxon>Aureobasidium</taxon>
    </lineage>
</organism>
<evidence type="ECO:0000256" key="1">
    <source>
        <dbReference type="ARBA" id="ARBA00008056"/>
    </source>
</evidence>
<dbReference type="InterPro" id="IPR050231">
    <property type="entry name" value="Iron_ascorbate_oxido_reductase"/>
</dbReference>
<comment type="similarity">
    <text evidence="1 2">Belongs to the iron/ascorbate-dependent oxidoreductase family.</text>
</comment>
<keyword evidence="2" id="KW-0408">Iron</keyword>
<reference evidence="6 7" key="1">
    <citation type="submission" date="2018-10" db="EMBL/GenBank/DDBJ databases">
        <title>Fifty Aureobasidium pullulans genomes reveal a recombining polyextremotolerant generalist.</title>
        <authorList>
            <person name="Gostincar C."/>
            <person name="Turk M."/>
            <person name="Zajc J."/>
            <person name="Gunde-Cimerman N."/>
        </authorList>
    </citation>
    <scope>NUCLEOTIDE SEQUENCE [LARGE SCALE GENOMIC DNA]</scope>
    <source>
        <strain evidence="5 6">EXF-10081</strain>
        <strain evidence="4 7">EXF-11013</strain>
    </source>
</reference>
<dbReference type="PANTHER" id="PTHR47990">
    <property type="entry name" value="2-OXOGLUTARATE (2OG) AND FE(II)-DEPENDENT OXYGENASE SUPERFAMILY PROTEIN-RELATED"/>
    <property type="match status" value="1"/>
</dbReference>
<keyword evidence="2" id="KW-0560">Oxidoreductase</keyword>
<dbReference type="Proteomes" id="UP000310687">
    <property type="component" value="Unassembled WGS sequence"/>
</dbReference>
<proteinExistence type="inferred from homology"/>
<dbReference type="InterPro" id="IPR027443">
    <property type="entry name" value="IPNS-like_sf"/>
</dbReference>
<evidence type="ECO:0000313" key="7">
    <source>
        <dbReference type="Proteomes" id="UP000310687"/>
    </source>
</evidence>
<dbReference type="Pfam" id="PF03171">
    <property type="entry name" value="2OG-FeII_Oxy"/>
    <property type="match status" value="1"/>
</dbReference>
<dbReference type="Gene3D" id="2.60.120.330">
    <property type="entry name" value="B-lactam Antibiotic, Isopenicillin N Synthase, Chain"/>
    <property type="match status" value="1"/>
</dbReference>
<dbReference type="EMBL" id="QZAL01000375">
    <property type="protein sequence ID" value="THW30750.1"/>
    <property type="molecule type" value="Genomic_DNA"/>
</dbReference>
<dbReference type="PROSITE" id="PS51471">
    <property type="entry name" value="FE2OG_OXY"/>
    <property type="match status" value="1"/>
</dbReference>
<dbReference type="EMBL" id="QZAT01000324">
    <property type="protein sequence ID" value="THX19781.1"/>
    <property type="molecule type" value="Genomic_DNA"/>
</dbReference>
<evidence type="ECO:0000313" key="4">
    <source>
        <dbReference type="EMBL" id="THW30750.1"/>
    </source>
</evidence>
<dbReference type="Proteomes" id="UP000310374">
    <property type="component" value="Unassembled WGS sequence"/>
</dbReference>
<dbReference type="SUPFAM" id="SSF51197">
    <property type="entry name" value="Clavaminate synthase-like"/>
    <property type="match status" value="1"/>
</dbReference>
<comment type="caution">
    <text evidence="4">The sequence shown here is derived from an EMBL/GenBank/DDBJ whole genome shotgun (WGS) entry which is preliminary data.</text>
</comment>
<evidence type="ECO:0000256" key="2">
    <source>
        <dbReference type="RuleBase" id="RU003682"/>
    </source>
</evidence>
<sequence length="338" mass="38935">MAHKEINQIMTPSMEDHLSPVAQLHTLSFSKLLRRYRHEQARLLNAVESDGFFYLELTHTDSMELYKDYEQVLQIMKGWFDQPTETKTLFAYGSDVQGYKAIGSQTGALEGSRDGFETLRIAQEGLEWQDRPLPEEILQFKSLFVAFNTKTRFHVLELLSALSDACGLEGTDRFELAHDGNKTSNSSMTFHRYPRRDTRNVDNIGHNKHTDISSIAFLFAQQWGLQVPAVSSGQHSDSWDWVRPRPGYAICNIGDSLCFLSGKRFRSVVHRVLPVAEMEEEHRFSIAYFCRPMHGTMFRDSEGRMIACDEWFSHKFDIYRATHEEQQKNTVLTGGMEC</sequence>
<dbReference type="InterPro" id="IPR044861">
    <property type="entry name" value="IPNS-like_FE2OG_OXY"/>
</dbReference>
<accession>A0A4S8X1L6</accession>
<feature type="domain" description="Fe2OG dioxygenase" evidence="3">
    <location>
        <begin position="183"/>
        <end position="292"/>
    </location>
</feature>
<gene>
    <name evidence="5" type="ORF">D6D12_10607</name>
    <name evidence="4" type="ORF">D6D22_10599</name>
</gene>
<name>A0A4S8X1L6_AURPU</name>
<evidence type="ECO:0000259" key="3">
    <source>
        <dbReference type="PROSITE" id="PS51471"/>
    </source>
</evidence>
<evidence type="ECO:0000313" key="6">
    <source>
        <dbReference type="Proteomes" id="UP000310374"/>
    </source>
</evidence>
<evidence type="ECO:0000313" key="5">
    <source>
        <dbReference type="EMBL" id="THX19781.1"/>
    </source>
</evidence>
<dbReference type="GO" id="GO:0046872">
    <property type="term" value="F:metal ion binding"/>
    <property type="evidence" value="ECO:0007669"/>
    <property type="project" value="UniProtKB-KW"/>
</dbReference>
<keyword evidence="2" id="KW-0479">Metal-binding</keyword>
<protein>
    <submittedName>
        <fullName evidence="4 5">2OG-Fe(II) oxygenase family oxidoreductase</fullName>
    </submittedName>
</protein>
<dbReference type="InterPro" id="IPR005123">
    <property type="entry name" value="Oxoglu/Fe-dep_dioxygenase_dom"/>
</dbReference>
<dbReference type="AlphaFoldDB" id="A0A4S8X1L6"/>